<feature type="transmembrane region" description="Helical" evidence="1">
    <location>
        <begin position="109"/>
        <end position="130"/>
    </location>
</feature>
<name>L0AWR7_THEEQ</name>
<feature type="transmembrane region" description="Helical" evidence="1">
    <location>
        <begin position="362"/>
        <end position="384"/>
    </location>
</feature>
<dbReference type="GeneID" id="15803621"/>
<keyword evidence="3" id="KW-1185">Reference proteome</keyword>
<feature type="transmembrane region" description="Helical" evidence="1">
    <location>
        <begin position="473"/>
        <end position="496"/>
    </location>
</feature>
<reference evidence="2 3" key="1">
    <citation type="journal article" date="2012" name="BMC Genomics">
        <title>Comparative genomic analysis and phylogenetic position of Theileria equi.</title>
        <authorList>
            <person name="Kappmeyer L.S."/>
            <person name="Thiagarajan M."/>
            <person name="Herndon D.R."/>
            <person name="Ramsay J.D."/>
            <person name="Caler E."/>
            <person name="Djikeng A."/>
            <person name="Gillespie J.J."/>
            <person name="Lau A.O."/>
            <person name="Roalson E.H."/>
            <person name="Silva J.C."/>
            <person name="Silva M.G."/>
            <person name="Suarez C.E."/>
            <person name="Ueti M.W."/>
            <person name="Nene V.M."/>
            <person name="Mealey R.H."/>
            <person name="Knowles D.P."/>
            <person name="Brayton K.A."/>
        </authorList>
    </citation>
    <scope>NUCLEOTIDE SEQUENCE [LARGE SCALE GENOMIC DNA]</scope>
    <source>
        <strain evidence="2 3">WA</strain>
    </source>
</reference>
<keyword evidence="1" id="KW-0472">Membrane</keyword>
<dbReference type="KEGG" id="beq:BEWA_021920"/>
<feature type="transmembrane region" description="Helical" evidence="1">
    <location>
        <begin position="79"/>
        <end position="97"/>
    </location>
</feature>
<sequence>MVPNSRLDTPLLADSIDTDANFVPDDIAYQSQLYTSNFTNSNSSNSGGTSQYDSAELLQSPKDASIICKSYFYGQVSTVMKAAIWWSMMGVLVTEFTRSYDGLSITRCSFNLALIFGSFVANLIAEAVNIRKLLCITTSIRLLIWSILVPAFWVISSIYLKYERTFLIAFIVLMAIDGLQVAFSNTVDLDYEGIDRVSNQYDIVVPESLHLHMNNVYQMFFDFSFAFFAVPISVLMYYIKKWTHIRDTMIFVSVFVVVFFILSAISISCYAFGMPVVRSPQYLAYSQSLNLSLFTVLREMSDKIRDNKDGMRIIFFQRPLMKNVLFFSVETAFENSMFLLIIPRIAMTSSWFPTDDSTIVNLFSVCLIAMGKIGGSLYGIYVTYKVQYDPGYGHLYRSSRRSVRRCLVLGSLSLFLLPTSLVVKKTLPTKGWISLGILFLGVFLFFAFSAVPKITFSSQLQSSIANHPLSHKLFDFVSTFITFVDASVLFLLNFASTYPGGDYTAEKISLYGAIFYVVYVIFQLFTGMIHIYSIKHLLLELRRPSDLSHNRHTLITS</sequence>
<dbReference type="Proteomes" id="UP000031512">
    <property type="component" value="Chromosome 1"/>
</dbReference>
<dbReference type="eggNOG" id="ENOG502S8I5">
    <property type="taxonomic scope" value="Eukaryota"/>
</dbReference>
<evidence type="ECO:0000313" key="3">
    <source>
        <dbReference type="Proteomes" id="UP000031512"/>
    </source>
</evidence>
<keyword evidence="1" id="KW-1133">Transmembrane helix</keyword>
<feature type="transmembrane region" description="Helical" evidence="1">
    <location>
        <begin position="320"/>
        <end position="342"/>
    </location>
</feature>
<proteinExistence type="predicted"/>
<protein>
    <submittedName>
        <fullName evidence="2">Uncharacterized protein</fullName>
    </submittedName>
</protein>
<organism evidence="2 3">
    <name type="scientific">Theileria equi strain WA</name>
    <dbReference type="NCBI Taxonomy" id="1537102"/>
    <lineage>
        <taxon>Eukaryota</taxon>
        <taxon>Sar</taxon>
        <taxon>Alveolata</taxon>
        <taxon>Apicomplexa</taxon>
        <taxon>Aconoidasida</taxon>
        <taxon>Piroplasmida</taxon>
        <taxon>Theileriidae</taxon>
        <taxon>Theileria</taxon>
    </lineage>
</organism>
<dbReference type="AlphaFoldDB" id="L0AWR7"/>
<keyword evidence="1" id="KW-0812">Transmembrane</keyword>
<dbReference type="VEuPathDB" id="PiroplasmaDB:BEWA_021920"/>
<feature type="transmembrane region" description="Helical" evidence="1">
    <location>
        <begin position="405"/>
        <end position="423"/>
    </location>
</feature>
<feature type="transmembrane region" description="Helical" evidence="1">
    <location>
        <begin position="250"/>
        <end position="276"/>
    </location>
</feature>
<feature type="transmembrane region" description="Helical" evidence="1">
    <location>
        <begin position="166"/>
        <end position="183"/>
    </location>
</feature>
<dbReference type="EMBL" id="CP001669">
    <property type="protein sequence ID" value="AFZ79344.1"/>
    <property type="molecule type" value="Genomic_DNA"/>
</dbReference>
<evidence type="ECO:0000313" key="2">
    <source>
        <dbReference type="EMBL" id="AFZ79344.1"/>
    </source>
</evidence>
<feature type="transmembrane region" description="Helical" evidence="1">
    <location>
        <begin position="142"/>
        <end position="159"/>
    </location>
</feature>
<gene>
    <name evidence="2" type="ORF">BEWA_021920</name>
</gene>
<feature type="transmembrane region" description="Helical" evidence="1">
    <location>
        <begin position="508"/>
        <end position="533"/>
    </location>
</feature>
<accession>L0AWR7</accession>
<dbReference type="RefSeq" id="XP_004829010.1">
    <property type="nucleotide sequence ID" value="XM_004828953.1"/>
</dbReference>
<evidence type="ECO:0000256" key="1">
    <source>
        <dbReference type="SAM" id="Phobius"/>
    </source>
</evidence>
<feature type="transmembrane region" description="Helical" evidence="1">
    <location>
        <begin position="429"/>
        <end position="452"/>
    </location>
</feature>
<feature type="transmembrane region" description="Helical" evidence="1">
    <location>
        <begin position="216"/>
        <end position="238"/>
    </location>
</feature>
<dbReference type="OrthoDB" id="342705at2759"/>